<proteinExistence type="predicted"/>
<protein>
    <submittedName>
        <fullName evidence="4">ThiC-associated domain-containing protein</fullName>
    </submittedName>
</protein>
<feature type="region of interest" description="Disordered" evidence="1">
    <location>
        <begin position="19"/>
        <end position="41"/>
    </location>
</feature>
<evidence type="ECO:0000313" key="2">
    <source>
        <dbReference type="EMBL" id="VDN88772.1"/>
    </source>
</evidence>
<accession>A0A0N4THD5</accession>
<dbReference type="WBParaSite" id="BPAG_0000762401-mRNA-1">
    <property type="protein sequence ID" value="BPAG_0000762401-mRNA-1"/>
    <property type="gene ID" value="BPAG_0000762401"/>
</dbReference>
<sequence>MERPIIAQTTPKQIFEVDSERPIGRSVSTAGEDQVKSIDEL</sequence>
<gene>
    <name evidence="2" type="ORF">BPAG_LOCUS7586</name>
</gene>
<name>A0A0N4THD5_BRUPA</name>
<evidence type="ECO:0000313" key="4">
    <source>
        <dbReference type="WBParaSite" id="BPAG_0000762401-mRNA-1"/>
    </source>
</evidence>
<dbReference type="EMBL" id="UZAD01008823">
    <property type="protein sequence ID" value="VDN88772.1"/>
    <property type="molecule type" value="Genomic_DNA"/>
</dbReference>
<dbReference type="Proteomes" id="UP000278627">
    <property type="component" value="Unassembled WGS sequence"/>
</dbReference>
<keyword evidence="3" id="KW-1185">Reference proteome</keyword>
<reference evidence="2 3" key="2">
    <citation type="submission" date="2018-11" db="EMBL/GenBank/DDBJ databases">
        <authorList>
            <consortium name="Pathogen Informatics"/>
        </authorList>
    </citation>
    <scope>NUCLEOTIDE SEQUENCE [LARGE SCALE GENOMIC DNA]</scope>
</reference>
<dbReference type="AlphaFoldDB" id="A0A0N4THD5"/>
<reference evidence="4" key="1">
    <citation type="submission" date="2017-02" db="UniProtKB">
        <authorList>
            <consortium name="WormBaseParasite"/>
        </authorList>
    </citation>
    <scope>IDENTIFICATION</scope>
</reference>
<organism evidence="4">
    <name type="scientific">Brugia pahangi</name>
    <name type="common">Filarial nematode worm</name>
    <dbReference type="NCBI Taxonomy" id="6280"/>
    <lineage>
        <taxon>Eukaryota</taxon>
        <taxon>Metazoa</taxon>
        <taxon>Ecdysozoa</taxon>
        <taxon>Nematoda</taxon>
        <taxon>Chromadorea</taxon>
        <taxon>Rhabditida</taxon>
        <taxon>Spirurina</taxon>
        <taxon>Spiruromorpha</taxon>
        <taxon>Filarioidea</taxon>
        <taxon>Onchocercidae</taxon>
        <taxon>Brugia</taxon>
    </lineage>
</organism>
<evidence type="ECO:0000313" key="3">
    <source>
        <dbReference type="Proteomes" id="UP000278627"/>
    </source>
</evidence>
<evidence type="ECO:0000256" key="1">
    <source>
        <dbReference type="SAM" id="MobiDB-lite"/>
    </source>
</evidence>